<organism evidence="1 2">
    <name type="scientific">Elysia crispata</name>
    <name type="common">lettuce slug</name>
    <dbReference type="NCBI Taxonomy" id="231223"/>
    <lineage>
        <taxon>Eukaryota</taxon>
        <taxon>Metazoa</taxon>
        <taxon>Spiralia</taxon>
        <taxon>Lophotrochozoa</taxon>
        <taxon>Mollusca</taxon>
        <taxon>Gastropoda</taxon>
        <taxon>Heterobranchia</taxon>
        <taxon>Euthyneura</taxon>
        <taxon>Panpulmonata</taxon>
        <taxon>Sacoglossa</taxon>
        <taxon>Placobranchoidea</taxon>
        <taxon>Plakobranchidae</taxon>
        <taxon>Elysia</taxon>
    </lineage>
</organism>
<dbReference type="AlphaFoldDB" id="A0AAE0YK23"/>
<evidence type="ECO:0000313" key="1">
    <source>
        <dbReference type="EMBL" id="KAK3746831.1"/>
    </source>
</evidence>
<sequence>MNISYQYRSSLTRLICSTLYSITSQQLDRRVYLINSQHCKSNSRVSILAVARARKLTVFAGLVSGSGRLKQMLFTREKLFSEIVLSSTGHGLDLDLASKSVGWGWDSNLPERGLSVRAEPHGPLYPDRSQHPHTPCAWPGGQPSLPGPCPQHVRTHSWTCLSLIGWRPAGWTGP</sequence>
<reference evidence="1" key="1">
    <citation type="journal article" date="2023" name="G3 (Bethesda)">
        <title>A reference genome for the long-term kleptoplast-retaining sea slug Elysia crispata morphotype clarki.</title>
        <authorList>
            <person name="Eastman K.E."/>
            <person name="Pendleton A.L."/>
            <person name="Shaikh M.A."/>
            <person name="Suttiyut T."/>
            <person name="Ogas R."/>
            <person name="Tomko P."/>
            <person name="Gavelis G."/>
            <person name="Widhalm J.R."/>
            <person name="Wisecaver J.H."/>
        </authorList>
    </citation>
    <scope>NUCLEOTIDE SEQUENCE</scope>
    <source>
        <strain evidence="1">ECLA1</strain>
    </source>
</reference>
<dbReference type="EMBL" id="JAWDGP010006115">
    <property type="protein sequence ID" value="KAK3746831.1"/>
    <property type="molecule type" value="Genomic_DNA"/>
</dbReference>
<comment type="caution">
    <text evidence="1">The sequence shown here is derived from an EMBL/GenBank/DDBJ whole genome shotgun (WGS) entry which is preliminary data.</text>
</comment>
<proteinExistence type="predicted"/>
<keyword evidence="2" id="KW-1185">Reference proteome</keyword>
<evidence type="ECO:0000313" key="2">
    <source>
        <dbReference type="Proteomes" id="UP001283361"/>
    </source>
</evidence>
<gene>
    <name evidence="1" type="ORF">RRG08_031359</name>
</gene>
<name>A0AAE0YK23_9GAST</name>
<dbReference type="Proteomes" id="UP001283361">
    <property type="component" value="Unassembled WGS sequence"/>
</dbReference>
<protein>
    <submittedName>
        <fullName evidence="1">Uncharacterized protein</fullName>
    </submittedName>
</protein>
<accession>A0AAE0YK23</accession>